<name>A0A926HUQ4_9FIRM</name>
<dbReference type="InterPro" id="IPR017016">
    <property type="entry name" value="UCP033595"/>
</dbReference>
<evidence type="ECO:0000313" key="1">
    <source>
        <dbReference type="EMBL" id="MBC8535806.1"/>
    </source>
</evidence>
<comment type="caution">
    <text evidence="1">The sequence shown here is derived from an EMBL/GenBank/DDBJ whole genome shotgun (WGS) entry which is preliminary data.</text>
</comment>
<reference evidence="1" key="1">
    <citation type="submission" date="2020-08" db="EMBL/GenBank/DDBJ databases">
        <title>Genome public.</title>
        <authorList>
            <person name="Liu C."/>
            <person name="Sun Q."/>
        </authorList>
    </citation>
    <scope>NUCLEOTIDE SEQUENCE</scope>
    <source>
        <strain evidence="1">BX7</strain>
    </source>
</reference>
<evidence type="ECO:0000313" key="2">
    <source>
        <dbReference type="Proteomes" id="UP000620366"/>
    </source>
</evidence>
<dbReference type="Proteomes" id="UP000620366">
    <property type="component" value="Unassembled WGS sequence"/>
</dbReference>
<dbReference type="EMBL" id="JACRSP010000002">
    <property type="protein sequence ID" value="MBC8535806.1"/>
    <property type="molecule type" value="Genomic_DNA"/>
</dbReference>
<accession>A0A926HUQ4</accession>
<keyword evidence="2" id="KW-1185">Reference proteome</keyword>
<sequence length="65" mass="7555">MACTYRVYLDRTVAPPMFGIESTKGIRSRRLSTDYRAVYQLAQQCNIHGLSPIHLYDVVEDFCRK</sequence>
<dbReference type="AlphaFoldDB" id="A0A926HUQ4"/>
<dbReference type="RefSeq" id="WP_249299550.1">
    <property type="nucleotide sequence ID" value="NZ_JACRSP010000002.1"/>
</dbReference>
<organism evidence="1 2">
    <name type="scientific">Feifania hominis</name>
    <dbReference type="NCBI Taxonomy" id="2763660"/>
    <lineage>
        <taxon>Bacteria</taxon>
        <taxon>Bacillati</taxon>
        <taxon>Bacillota</taxon>
        <taxon>Clostridia</taxon>
        <taxon>Eubacteriales</taxon>
        <taxon>Feifaniaceae</taxon>
        <taxon>Feifania</taxon>
    </lineage>
</organism>
<proteinExistence type="predicted"/>
<dbReference type="Pfam" id="PF20124">
    <property type="entry name" value="DUF6514"/>
    <property type="match status" value="1"/>
</dbReference>
<gene>
    <name evidence="1" type="ORF">H8695_03760</name>
</gene>
<protein>
    <submittedName>
        <fullName evidence="1">Uncharacterized protein</fullName>
    </submittedName>
</protein>